<comment type="caution">
    <text evidence="1">The sequence shown here is derived from an EMBL/GenBank/DDBJ whole genome shotgun (WGS) entry which is preliminary data.</text>
</comment>
<keyword evidence="2" id="KW-1185">Reference proteome</keyword>
<reference evidence="1 2" key="1">
    <citation type="journal article" date="2021" name="Commun. Biol.">
        <title>Genomic insights into the host specific adaptation of the Pneumocystis genus.</title>
        <authorList>
            <person name="Cisse O.H."/>
            <person name="Ma L."/>
            <person name="Dekker J.P."/>
            <person name="Khil P.P."/>
            <person name="Youn J.-H."/>
            <person name="Brenchley J.M."/>
            <person name="Blair R."/>
            <person name="Pahar B."/>
            <person name="Chabe M."/>
            <person name="Van Rompay K.K.A."/>
            <person name="Keesler R."/>
            <person name="Sukura A."/>
            <person name="Hirsch V."/>
            <person name="Kutty G."/>
            <person name="Liu Y."/>
            <person name="Peng L."/>
            <person name="Chen J."/>
            <person name="Song J."/>
            <person name="Weissenbacher-Lang C."/>
            <person name="Xu J."/>
            <person name="Upham N.S."/>
            <person name="Stajich J.E."/>
            <person name="Cuomo C.A."/>
            <person name="Cushion M.T."/>
            <person name="Kovacs J.A."/>
        </authorList>
    </citation>
    <scope>NUCLEOTIDE SEQUENCE [LARGE SCALE GENOMIC DNA]</scope>
    <source>
        <strain evidence="1 2">RABM</strain>
    </source>
</reference>
<sequence>MGESLDIAIKRVQELLRQPDDLYKLDGLIARFSREKSSIDTQIKAIVKDQLSIIHSGLILLSSIQQQIYSIREDMLKLCTESRMIEKFSVIDNASRIYKRFDEVQKMTENLRNLPKELDKIDMMMRQDEDRTTRMKNFLNIHYKLNQLQNFRDEAIYQSKNAGHDVQRTLERYFSRLNITLRSFENMLWVLTQDILKITRSGNHDLVVRLVKIIDTEDKLDNEFIQNENLKSSNSDLASKLMITQHGPRILRNYKQRFFDEIKVSIDISLKEFEEMYKFDYMAILKNIYWIFDDLHLVKNEIVHLVPPEWDIFNIFLDFYHNGVYDILKNIMIQEPDAKTILKILEFIKEYYSKINKEFGVTRDRLSPKLLDGKESELVDDYLKLIVSKMEEWISNLSKREFDSFVTRKEQPEVDTDNLYGMPGVVILFQMISQQTDVAAESNQSRVLLGVVIECSRLLRRHRESWENLLHSEIMKHIEQPNDVPGGLVEYTVALANDQIRSADYTEAISARISPWVSEKYKVEISDCLSKATDEFLDLSHFCLVSLIKLIHNDLKAALSSFFTPVWYGGNHMSLIIDTYKEYLDDCKSHLNENLFIILTEELLIEFIIVYLSSVRNKGCRFKMPNCIEQIRDDVRSMFGLFSLYVNSKELEYHFRVVEKMLTLLSTTRALFLEDYRSFKHDYWDLPLWYVEDLFSKRDDLDKSTVKEIMEVIKREEIQNNKTNEQATIMSKLKR</sequence>
<dbReference type="EMBL" id="JABTEG010000020">
    <property type="protein sequence ID" value="KAG4303840.1"/>
    <property type="molecule type" value="Genomic_DNA"/>
</dbReference>
<dbReference type="Proteomes" id="UP000768646">
    <property type="component" value="Unassembled WGS sequence"/>
</dbReference>
<evidence type="ECO:0000313" key="1">
    <source>
        <dbReference type="EMBL" id="KAG4303840.1"/>
    </source>
</evidence>
<accession>A0ACB7C908</accession>
<evidence type="ECO:0000313" key="2">
    <source>
        <dbReference type="Proteomes" id="UP000768646"/>
    </source>
</evidence>
<organism evidence="1 2">
    <name type="scientific">Pneumocystis oryctolagi</name>
    <dbReference type="NCBI Taxonomy" id="42067"/>
    <lineage>
        <taxon>Eukaryota</taxon>
        <taxon>Fungi</taxon>
        <taxon>Dikarya</taxon>
        <taxon>Ascomycota</taxon>
        <taxon>Taphrinomycotina</taxon>
        <taxon>Pneumocystomycetes</taxon>
        <taxon>Pneumocystaceae</taxon>
        <taxon>Pneumocystis</taxon>
    </lineage>
</organism>
<protein>
    <submittedName>
        <fullName evidence="1">Uncharacterized protein</fullName>
    </submittedName>
</protein>
<gene>
    <name evidence="1" type="ORF">PORY_002769</name>
</gene>
<name>A0ACB7C908_9ASCO</name>
<proteinExistence type="predicted"/>